<dbReference type="Gene3D" id="1.10.287.950">
    <property type="entry name" value="Methyl-accepting chemotaxis protein"/>
    <property type="match status" value="1"/>
</dbReference>
<feature type="transmembrane region" description="Helical" evidence="4">
    <location>
        <begin position="53"/>
        <end position="75"/>
    </location>
</feature>
<keyword evidence="4" id="KW-0812">Transmembrane</keyword>
<feature type="domain" description="Methyl-accepting transducer" evidence="5">
    <location>
        <begin position="318"/>
        <end position="561"/>
    </location>
</feature>
<dbReference type="PANTHER" id="PTHR32089:SF112">
    <property type="entry name" value="LYSOZYME-LIKE PROTEIN-RELATED"/>
    <property type="match status" value="1"/>
</dbReference>
<feature type="transmembrane region" description="Helical" evidence="4">
    <location>
        <begin position="104"/>
        <end position="126"/>
    </location>
</feature>
<comment type="caution">
    <text evidence="6">The sequence shown here is derived from an EMBL/GenBank/DDBJ whole genome shotgun (WGS) entry which is preliminary data.</text>
</comment>
<feature type="region of interest" description="Disordered" evidence="3">
    <location>
        <begin position="596"/>
        <end position="618"/>
    </location>
</feature>
<name>S9NY75_CYSF2</name>
<proteinExistence type="predicted"/>
<dbReference type="PROSITE" id="PS50111">
    <property type="entry name" value="CHEMOTAXIS_TRANSDUC_2"/>
    <property type="match status" value="1"/>
</dbReference>
<sequence length="618" mass="68112">MTQTQPQSQSQPADIGRTAWRIFLLQQVNLFTSLPCAIYIVLLIARIPQEQAVVAISPIPVFALVCGVGLPLWLVHLQTRRAFAFRPDDPPGARLVRLLKLPRALEVSILTVYITGNSAYLLWLALRLNKPLYIVPWGSGVILVMMMLVMIWTRVFLERLLMPHALEEFFKHPEANLPGARGLLWPKQSWYLPYCFALFVLCTVFALGSILTQMGMNLYGEVAASIPPDVLVTVNKSLAGFLDNISLPLVLVSLYMLITSASAAWLLTQQQERGFRAVQDSIEGFATGQPVIAPWVTTDETGDLARSTARAFHQLRQFALALDRTATKLGTSARQLEQSNSVQNQSLTRQAAALEEAQVTVQEIHQTSQTTAQKAEGFLYQTGRIEEISSKGEATIQQSLHGLEEIRSQVELMALSIRNLSELTRELDSITRVVKELADRSNMLAVNAAIEAVRSGEHGKGFGVVAREIRTMSDQSVKATNNVRDMLTNLSQSIRDAVELTERGVDKVNSNVEQVKATGDNMRTLTSIMKESISAVRQISVTVSQQGVGVQQIFQAIKDLNQLMEGTLQQLGDLSTVTHSVGETSTEVHLLISQHGWQSTAQGEQEPAAEGSPRPADK</sequence>
<evidence type="ECO:0000259" key="5">
    <source>
        <dbReference type="PROSITE" id="PS50111"/>
    </source>
</evidence>
<dbReference type="OrthoDB" id="5438492at2"/>
<feature type="transmembrane region" description="Helical" evidence="4">
    <location>
        <begin position="132"/>
        <end position="152"/>
    </location>
</feature>
<dbReference type="PANTHER" id="PTHR32089">
    <property type="entry name" value="METHYL-ACCEPTING CHEMOTAXIS PROTEIN MCPB"/>
    <property type="match status" value="1"/>
</dbReference>
<dbReference type="Proteomes" id="UP000011682">
    <property type="component" value="Unassembled WGS sequence"/>
</dbReference>
<keyword evidence="7" id="KW-1185">Reference proteome</keyword>
<gene>
    <name evidence="6" type="ORF">D187_008106</name>
</gene>
<accession>S9NY75</accession>
<dbReference type="eggNOG" id="COG0840">
    <property type="taxonomic scope" value="Bacteria"/>
</dbReference>
<dbReference type="EMBL" id="ANAH02000067">
    <property type="protein sequence ID" value="EPX55851.1"/>
    <property type="molecule type" value="Genomic_DNA"/>
</dbReference>
<reference evidence="6" key="1">
    <citation type="submission" date="2013-05" db="EMBL/GenBank/DDBJ databases">
        <title>Genome assembly of Cystobacter fuscus DSM 2262.</title>
        <authorList>
            <person name="Sharma G."/>
            <person name="Khatri I."/>
            <person name="Kaur C."/>
            <person name="Mayilraj S."/>
            <person name="Subramanian S."/>
        </authorList>
    </citation>
    <scope>NUCLEOTIDE SEQUENCE [LARGE SCALE GENOMIC DNA]</scope>
    <source>
        <strain evidence="6">DSM 2262</strain>
    </source>
</reference>
<dbReference type="SUPFAM" id="SSF58104">
    <property type="entry name" value="Methyl-accepting chemotaxis protein (MCP) signaling domain"/>
    <property type="match status" value="1"/>
</dbReference>
<feature type="transmembrane region" description="Helical" evidence="4">
    <location>
        <begin position="28"/>
        <end position="47"/>
    </location>
</feature>
<evidence type="ECO:0000313" key="7">
    <source>
        <dbReference type="Proteomes" id="UP000011682"/>
    </source>
</evidence>
<feature type="transmembrane region" description="Helical" evidence="4">
    <location>
        <begin position="191"/>
        <end position="211"/>
    </location>
</feature>
<keyword evidence="4" id="KW-1133">Transmembrane helix</keyword>
<evidence type="ECO:0000256" key="4">
    <source>
        <dbReference type="SAM" id="Phobius"/>
    </source>
</evidence>
<evidence type="ECO:0000256" key="1">
    <source>
        <dbReference type="ARBA" id="ARBA00023224"/>
    </source>
</evidence>
<protein>
    <submittedName>
        <fullName evidence="6">Methyl-accepting chemotaxis protein</fullName>
    </submittedName>
</protein>
<dbReference type="Pfam" id="PF00015">
    <property type="entry name" value="MCPsignal"/>
    <property type="match status" value="1"/>
</dbReference>
<dbReference type="InterPro" id="IPR004089">
    <property type="entry name" value="MCPsignal_dom"/>
</dbReference>
<dbReference type="GO" id="GO:0007165">
    <property type="term" value="P:signal transduction"/>
    <property type="evidence" value="ECO:0007669"/>
    <property type="project" value="UniProtKB-KW"/>
</dbReference>
<keyword evidence="4" id="KW-0472">Membrane</keyword>
<organism evidence="6 7">
    <name type="scientific">Cystobacter fuscus (strain ATCC 25194 / DSM 2262 / NBRC 100088 / M29)</name>
    <dbReference type="NCBI Taxonomy" id="1242864"/>
    <lineage>
        <taxon>Bacteria</taxon>
        <taxon>Pseudomonadati</taxon>
        <taxon>Myxococcota</taxon>
        <taxon>Myxococcia</taxon>
        <taxon>Myxococcales</taxon>
        <taxon>Cystobacterineae</taxon>
        <taxon>Archangiaceae</taxon>
        <taxon>Cystobacter</taxon>
    </lineage>
</organism>
<dbReference type="AlphaFoldDB" id="S9NY75"/>
<dbReference type="RefSeq" id="WP_002631996.1">
    <property type="nucleotide sequence ID" value="NZ_ANAH02000067.1"/>
</dbReference>
<evidence type="ECO:0000256" key="2">
    <source>
        <dbReference type="PROSITE-ProRule" id="PRU00284"/>
    </source>
</evidence>
<feature type="transmembrane region" description="Helical" evidence="4">
    <location>
        <begin position="245"/>
        <end position="267"/>
    </location>
</feature>
<keyword evidence="1 2" id="KW-0807">Transducer</keyword>
<dbReference type="GO" id="GO:0016020">
    <property type="term" value="C:membrane"/>
    <property type="evidence" value="ECO:0007669"/>
    <property type="project" value="InterPro"/>
</dbReference>
<dbReference type="SMART" id="SM00283">
    <property type="entry name" value="MA"/>
    <property type="match status" value="1"/>
</dbReference>
<evidence type="ECO:0000256" key="3">
    <source>
        <dbReference type="SAM" id="MobiDB-lite"/>
    </source>
</evidence>
<evidence type="ECO:0000313" key="6">
    <source>
        <dbReference type="EMBL" id="EPX55851.1"/>
    </source>
</evidence>